<accession>A0A1J4PUX0</accession>
<evidence type="ECO:0000256" key="1">
    <source>
        <dbReference type="SAM" id="MobiDB-lite"/>
    </source>
</evidence>
<name>A0A1J4PUX0_9ACTN</name>
<protein>
    <submittedName>
        <fullName evidence="2">Uncharacterized protein</fullName>
    </submittedName>
</protein>
<proteinExistence type="predicted"/>
<dbReference type="AlphaFoldDB" id="A0A1J4PUX0"/>
<organism evidence="2 3">
    <name type="scientific">Streptomyces malaysiense</name>
    <dbReference type="NCBI Taxonomy" id="1428626"/>
    <lineage>
        <taxon>Bacteria</taxon>
        <taxon>Bacillati</taxon>
        <taxon>Actinomycetota</taxon>
        <taxon>Actinomycetes</taxon>
        <taxon>Kitasatosporales</taxon>
        <taxon>Streptomycetaceae</taxon>
        <taxon>Streptomyces</taxon>
    </lineage>
</organism>
<dbReference type="Proteomes" id="UP000034838">
    <property type="component" value="Unassembled WGS sequence"/>
</dbReference>
<evidence type="ECO:0000313" key="2">
    <source>
        <dbReference type="EMBL" id="OIK24707.1"/>
    </source>
</evidence>
<keyword evidence="3" id="KW-1185">Reference proteome</keyword>
<reference evidence="2" key="1">
    <citation type="submission" date="2016-10" db="EMBL/GenBank/DDBJ databases">
        <title>Genome sequence of Streptomyces malaysiense MUSC 136.</title>
        <authorList>
            <person name="Lee L.-H."/>
            <person name="Ser H.-L."/>
        </authorList>
    </citation>
    <scope>NUCLEOTIDE SEQUENCE [LARGE SCALE GENOMIC DNA]</scope>
    <source>
        <strain evidence="2">MUSC 136</strain>
    </source>
</reference>
<feature type="region of interest" description="Disordered" evidence="1">
    <location>
        <begin position="44"/>
        <end position="66"/>
    </location>
</feature>
<gene>
    <name evidence="2" type="ORF">VT52_025770</name>
</gene>
<evidence type="ECO:0000313" key="3">
    <source>
        <dbReference type="Proteomes" id="UP000034838"/>
    </source>
</evidence>
<dbReference type="EMBL" id="LBDA02000059">
    <property type="protein sequence ID" value="OIK24707.1"/>
    <property type="molecule type" value="Genomic_DNA"/>
</dbReference>
<comment type="caution">
    <text evidence="2">The sequence shown here is derived from an EMBL/GenBank/DDBJ whole genome shotgun (WGS) entry which is preliminary data.</text>
</comment>
<sequence>MADEVGCPTFDGHVVMSYPEGHVMGQGDAGAATVEDLGAATLRGPARSPIAAPSGPPAALAEGSGA</sequence>